<reference evidence="1 2" key="1">
    <citation type="submission" date="2020-03" db="EMBL/GenBank/DDBJ databases">
        <title>Genomic Encyclopedia of Type Strains, Phase IV (KMG-IV): sequencing the most valuable type-strain genomes for metagenomic binning, comparative biology and taxonomic classification.</title>
        <authorList>
            <person name="Goeker M."/>
        </authorList>
    </citation>
    <scope>NUCLEOTIDE SEQUENCE [LARGE SCALE GENOMIC DNA]</scope>
    <source>
        <strain evidence="1 2">DSM 5718</strain>
    </source>
</reference>
<proteinExistence type="predicted"/>
<name>A0A846MN43_9BACT</name>
<accession>A0A846MN43</accession>
<keyword evidence="2" id="KW-1185">Reference proteome</keyword>
<dbReference type="EMBL" id="JAASRN010000001">
    <property type="protein sequence ID" value="NIK72966.1"/>
    <property type="molecule type" value="Genomic_DNA"/>
</dbReference>
<evidence type="ECO:0000313" key="2">
    <source>
        <dbReference type="Proteomes" id="UP000537126"/>
    </source>
</evidence>
<dbReference type="AlphaFoldDB" id="A0A846MN43"/>
<protein>
    <submittedName>
        <fullName evidence="1">Uncharacterized protein</fullName>
    </submittedName>
</protein>
<sequence length="134" mass="16315">MRAFLPKKRWLFWMLYFLPFVLMRDVYPFFRFAMFATPVSRAAYTERYEWYVCYRQRQSWQLLSTGEIGLDESFFYYRARKANITKQGDAFLAMLMEVYRQKKKELPIASLLVEKRFRQGQCLDSLVVAQWTKP</sequence>
<dbReference type="Proteomes" id="UP000537126">
    <property type="component" value="Unassembled WGS sequence"/>
</dbReference>
<evidence type="ECO:0000313" key="1">
    <source>
        <dbReference type="EMBL" id="NIK72966.1"/>
    </source>
</evidence>
<comment type="caution">
    <text evidence="1">The sequence shown here is derived from an EMBL/GenBank/DDBJ whole genome shotgun (WGS) entry which is preliminary data.</text>
</comment>
<dbReference type="RefSeq" id="WP_166918250.1">
    <property type="nucleotide sequence ID" value="NZ_JAASRN010000001.1"/>
</dbReference>
<organism evidence="1 2">
    <name type="scientific">Thermonema lapsum</name>
    <dbReference type="NCBI Taxonomy" id="28195"/>
    <lineage>
        <taxon>Bacteria</taxon>
        <taxon>Pseudomonadati</taxon>
        <taxon>Bacteroidota</taxon>
        <taxon>Cytophagia</taxon>
        <taxon>Cytophagales</taxon>
        <taxon>Thermonemataceae</taxon>
        <taxon>Thermonema</taxon>
    </lineage>
</organism>
<gene>
    <name evidence="1" type="ORF">FHS56_000452</name>
</gene>